<dbReference type="Gramene" id="Os10t0474250-00">
    <property type="protein sequence ID" value="Os10t0474250-00"/>
    <property type="gene ID" value="Os10g0474250"/>
</dbReference>
<dbReference type="AlphaFoldDB" id="A0A0P0XVA2"/>
<proteinExistence type="predicted"/>
<dbReference type="PaxDb" id="39947-A0A0P0XVA2"/>
<reference evidence="1 2" key="3">
    <citation type="journal article" date="2013" name="Rice">
        <title>Improvement of the Oryza sativa Nipponbare reference genome using next generation sequence and optical map data.</title>
        <authorList>
            <person name="Kawahara Y."/>
            <person name="de la Bastide M."/>
            <person name="Hamilton J.P."/>
            <person name="Kanamori H."/>
            <person name="McCombie W.R."/>
            <person name="Ouyang S."/>
            <person name="Schwartz D.C."/>
            <person name="Tanaka T."/>
            <person name="Wu J."/>
            <person name="Zhou S."/>
            <person name="Childs K.L."/>
            <person name="Davidson R.M."/>
            <person name="Lin H."/>
            <person name="Quesada-Ocampo L."/>
            <person name="Vaillancourt B."/>
            <person name="Sakai H."/>
            <person name="Lee S.S."/>
            <person name="Kim J."/>
            <person name="Numa H."/>
            <person name="Itoh T."/>
            <person name="Buell C.R."/>
            <person name="Matsumoto T."/>
        </authorList>
    </citation>
    <scope>NUCLEOTIDE SEQUENCE [LARGE SCALE GENOMIC DNA]</scope>
    <source>
        <strain evidence="2">cv. Nipponbare</strain>
    </source>
</reference>
<evidence type="ECO:0000313" key="1">
    <source>
        <dbReference type="EMBL" id="BAT11281.1"/>
    </source>
</evidence>
<reference evidence="1 2" key="2">
    <citation type="journal article" date="2013" name="Plant Cell Physiol.">
        <title>Rice Annotation Project Database (RAP-DB): an integrative and interactive database for rice genomics.</title>
        <authorList>
            <person name="Sakai H."/>
            <person name="Lee S.S."/>
            <person name="Tanaka T."/>
            <person name="Numa H."/>
            <person name="Kim J."/>
            <person name="Kawahara Y."/>
            <person name="Wakimoto H."/>
            <person name="Yang C.C."/>
            <person name="Iwamoto M."/>
            <person name="Abe T."/>
            <person name="Yamada Y."/>
            <person name="Muto A."/>
            <person name="Inokuchi H."/>
            <person name="Ikemura T."/>
            <person name="Matsumoto T."/>
            <person name="Sasaki T."/>
            <person name="Itoh T."/>
        </authorList>
    </citation>
    <scope>NUCLEOTIDE SEQUENCE [LARGE SCALE GENOMIC DNA]</scope>
    <source>
        <strain evidence="2">cv. Nipponbare</strain>
    </source>
</reference>
<gene>
    <name evidence="1" type="ordered locus">Os10g0474250</name>
    <name evidence="1" type="ORF">OSNPB_100474250</name>
</gene>
<organism evidence="1 2">
    <name type="scientific">Oryza sativa subsp. japonica</name>
    <name type="common">Rice</name>
    <dbReference type="NCBI Taxonomy" id="39947"/>
    <lineage>
        <taxon>Eukaryota</taxon>
        <taxon>Viridiplantae</taxon>
        <taxon>Streptophyta</taxon>
        <taxon>Embryophyta</taxon>
        <taxon>Tracheophyta</taxon>
        <taxon>Spermatophyta</taxon>
        <taxon>Magnoliopsida</taxon>
        <taxon>Liliopsida</taxon>
        <taxon>Poales</taxon>
        <taxon>Poaceae</taxon>
        <taxon>BOP clade</taxon>
        <taxon>Oryzoideae</taxon>
        <taxon>Oryzeae</taxon>
        <taxon>Oryzinae</taxon>
        <taxon>Oryza</taxon>
        <taxon>Oryza sativa</taxon>
    </lineage>
</organism>
<evidence type="ECO:0000313" key="2">
    <source>
        <dbReference type="Proteomes" id="UP000059680"/>
    </source>
</evidence>
<dbReference type="Proteomes" id="UP000059680">
    <property type="component" value="Chromosome 10"/>
</dbReference>
<dbReference type="InParanoid" id="A0A0P0XVA2"/>
<reference evidence="2" key="1">
    <citation type="journal article" date="2005" name="Nature">
        <title>The map-based sequence of the rice genome.</title>
        <authorList>
            <consortium name="International rice genome sequencing project (IRGSP)"/>
            <person name="Matsumoto T."/>
            <person name="Wu J."/>
            <person name="Kanamori H."/>
            <person name="Katayose Y."/>
            <person name="Fujisawa M."/>
            <person name="Namiki N."/>
            <person name="Mizuno H."/>
            <person name="Yamamoto K."/>
            <person name="Antonio B.A."/>
            <person name="Baba T."/>
            <person name="Sakata K."/>
            <person name="Nagamura Y."/>
            <person name="Aoki H."/>
            <person name="Arikawa K."/>
            <person name="Arita K."/>
            <person name="Bito T."/>
            <person name="Chiden Y."/>
            <person name="Fujitsuka N."/>
            <person name="Fukunaka R."/>
            <person name="Hamada M."/>
            <person name="Harada C."/>
            <person name="Hayashi A."/>
            <person name="Hijishita S."/>
            <person name="Honda M."/>
            <person name="Hosokawa S."/>
            <person name="Ichikawa Y."/>
            <person name="Idonuma A."/>
            <person name="Iijima M."/>
            <person name="Ikeda M."/>
            <person name="Ikeno M."/>
            <person name="Ito K."/>
            <person name="Ito S."/>
            <person name="Ito T."/>
            <person name="Ito Y."/>
            <person name="Ito Y."/>
            <person name="Iwabuchi A."/>
            <person name="Kamiya K."/>
            <person name="Karasawa W."/>
            <person name="Kurita K."/>
            <person name="Katagiri S."/>
            <person name="Kikuta A."/>
            <person name="Kobayashi H."/>
            <person name="Kobayashi N."/>
            <person name="Machita K."/>
            <person name="Maehara T."/>
            <person name="Masukawa M."/>
            <person name="Mizubayashi T."/>
            <person name="Mukai Y."/>
            <person name="Nagasaki H."/>
            <person name="Nagata Y."/>
            <person name="Naito S."/>
            <person name="Nakashima M."/>
            <person name="Nakama Y."/>
            <person name="Nakamichi Y."/>
            <person name="Nakamura M."/>
            <person name="Meguro A."/>
            <person name="Negishi M."/>
            <person name="Ohta I."/>
            <person name="Ohta T."/>
            <person name="Okamoto M."/>
            <person name="Ono N."/>
            <person name="Saji S."/>
            <person name="Sakaguchi M."/>
            <person name="Sakai K."/>
            <person name="Shibata M."/>
            <person name="Shimokawa T."/>
            <person name="Song J."/>
            <person name="Takazaki Y."/>
            <person name="Terasawa K."/>
            <person name="Tsugane M."/>
            <person name="Tsuji K."/>
            <person name="Ueda S."/>
            <person name="Waki K."/>
            <person name="Yamagata H."/>
            <person name="Yamamoto M."/>
            <person name="Yamamoto S."/>
            <person name="Yamane H."/>
            <person name="Yoshiki S."/>
            <person name="Yoshihara R."/>
            <person name="Yukawa K."/>
            <person name="Zhong H."/>
            <person name="Yano M."/>
            <person name="Yuan Q."/>
            <person name="Ouyang S."/>
            <person name="Liu J."/>
            <person name="Jones K.M."/>
            <person name="Gansberger K."/>
            <person name="Moffat K."/>
            <person name="Hill J."/>
            <person name="Bera J."/>
            <person name="Fadrosh D."/>
            <person name="Jin S."/>
            <person name="Johri S."/>
            <person name="Kim M."/>
            <person name="Overton L."/>
            <person name="Reardon M."/>
            <person name="Tsitrin T."/>
            <person name="Vuong H."/>
            <person name="Weaver B."/>
            <person name="Ciecko A."/>
            <person name="Tallon L."/>
            <person name="Jackson J."/>
            <person name="Pai G."/>
            <person name="Aken S.V."/>
            <person name="Utterback T."/>
            <person name="Reidmuller S."/>
            <person name="Feldblyum T."/>
            <person name="Hsiao J."/>
            <person name="Zismann V."/>
            <person name="Iobst S."/>
            <person name="de Vazeille A.R."/>
            <person name="Buell C.R."/>
            <person name="Ying K."/>
            <person name="Li Y."/>
            <person name="Lu T."/>
            <person name="Huang Y."/>
            <person name="Zhao Q."/>
            <person name="Feng Q."/>
            <person name="Zhang L."/>
            <person name="Zhu J."/>
            <person name="Weng Q."/>
            <person name="Mu J."/>
            <person name="Lu Y."/>
            <person name="Fan D."/>
            <person name="Liu Y."/>
            <person name="Guan J."/>
            <person name="Zhang Y."/>
            <person name="Yu S."/>
            <person name="Liu X."/>
            <person name="Zhang Y."/>
            <person name="Hong G."/>
            <person name="Han B."/>
            <person name="Choisne N."/>
            <person name="Demange N."/>
            <person name="Orjeda G."/>
            <person name="Samain S."/>
            <person name="Cattolico L."/>
            <person name="Pelletier E."/>
            <person name="Couloux A."/>
            <person name="Segurens B."/>
            <person name="Wincker P."/>
            <person name="D'Hont A."/>
            <person name="Scarpelli C."/>
            <person name="Weissenbach J."/>
            <person name="Salanoubat M."/>
            <person name="Quetier F."/>
            <person name="Yu Y."/>
            <person name="Kim H.R."/>
            <person name="Rambo T."/>
            <person name="Currie J."/>
            <person name="Collura K."/>
            <person name="Luo M."/>
            <person name="Yang T."/>
            <person name="Ammiraju J.S.S."/>
            <person name="Engler F."/>
            <person name="Soderlund C."/>
            <person name="Wing R.A."/>
            <person name="Palmer L.E."/>
            <person name="de la Bastide M."/>
            <person name="Spiegel L."/>
            <person name="Nascimento L."/>
            <person name="Zutavern T."/>
            <person name="O'Shaughnessy A."/>
            <person name="Dike S."/>
            <person name="Dedhia N."/>
            <person name="Preston R."/>
            <person name="Balija V."/>
            <person name="McCombie W.R."/>
            <person name="Chow T."/>
            <person name="Chen H."/>
            <person name="Chung M."/>
            <person name="Chen C."/>
            <person name="Shaw J."/>
            <person name="Wu H."/>
            <person name="Hsiao K."/>
            <person name="Chao Y."/>
            <person name="Chu M."/>
            <person name="Cheng C."/>
            <person name="Hour A."/>
            <person name="Lee P."/>
            <person name="Lin S."/>
            <person name="Lin Y."/>
            <person name="Liou J."/>
            <person name="Liu S."/>
            <person name="Hsing Y."/>
            <person name="Raghuvanshi S."/>
            <person name="Mohanty A."/>
            <person name="Bharti A.K."/>
            <person name="Gaur A."/>
            <person name="Gupta V."/>
            <person name="Kumar D."/>
            <person name="Ravi V."/>
            <person name="Vij S."/>
            <person name="Kapur A."/>
            <person name="Khurana P."/>
            <person name="Khurana P."/>
            <person name="Khurana J.P."/>
            <person name="Tyagi A.K."/>
            <person name="Gaikwad K."/>
            <person name="Singh A."/>
            <person name="Dalal V."/>
            <person name="Srivastava S."/>
            <person name="Dixit A."/>
            <person name="Pal A.K."/>
            <person name="Ghazi I.A."/>
            <person name="Yadav M."/>
            <person name="Pandit A."/>
            <person name="Bhargava A."/>
            <person name="Sureshbabu K."/>
            <person name="Batra K."/>
            <person name="Sharma T.R."/>
            <person name="Mohapatra T."/>
            <person name="Singh N.K."/>
            <person name="Messing J."/>
            <person name="Nelson A.B."/>
            <person name="Fuks G."/>
            <person name="Kavchok S."/>
            <person name="Keizer G."/>
            <person name="Linton E."/>
            <person name="Llaca V."/>
            <person name="Song R."/>
            <person name="Tanyolac B."/>
            <person name="Young S."/>
            <person name="Ho-Il K."/>
            <person name="Hahn J.H."/>
            <person name="Sangsakoo G."/>
            <person name="Vanavichit A."/>
            <person name="de Mattos Luiz.A.T."/>
            <person name="Zimmer P.D."/>
            <person name="Malone G."/>
            <person name="Dellagostin O."/>
            <person name="de Oliveira A.C."/>
            <person name="Bevan M."/>
            <person name="Bancroft I."/>
            <person name="Minx P."/>
            <person name="Cordum H."/>
            <person name="Wilson R."/>
            <person name="Cheng Z."/>
            <person name="Jin W."/>
            <person name="Jiang J."/>
            <person name="Leong S.A."/>
            <person name="Iwama H."/>
            <person name="Gojobori T."/>
            <person name="Itoh T."/>
            <person name="Niimura Y."/>
            <person name="Fujii Y."/>
            <person name="Habara T."/>
            <person name="Sakai H."/>
            <person name="Sato Y."/>
            <person name="Wilson G."/>
            <person name="Kumar K."/>
            <person name="McCouch S."/>
            <person name="Juretic N."/>
            <person name="Hoen D."/>
            <person name="Wright S."/>
            <person name="Bruskiewich R."/>
            <person name="Bureau T."/>
            <person name="Miyao A."/>
            <person name="Hirochika H."/>
            <person name="Nishikawa T."/>
            <person name="Kadowaki K."/>
            <person name="Sugiura M."/>
            <person name="Burr B."/>
            <person name="Sasaki T."/>
        </authorList>
    </citation>
    <scope>NUCLEOTIDE SEQUENCE [LARGE SCALE GENOMIC DNA]</scope>
    <source>
        <strain evidence="2">cv. Nipponbare</strain>
    </source>
</reference>
<dbReference type="EMBL" id="AP014966">
    <property type="protein sequence ID" value="BAT11281.1"/>
    <property type="molecule type" value="Genomic_DNA"/>
</dbReference>
<name>A0A0P0XVA2_ORYSJ</name>
<protein>
    <submittedName>
        <fullName evidence="1">Os10g0474250 protein</fullName>
    </submittedName>
</protein>
<keyword evidence="2" id="KW-1185">Reference proteome</keyword>
<sequence>MSLLETPSNTLGYIRPIYIKRTMIPVWLGHRPPVIQDNFSYLSSRYNKEKNHTFLMVNHSLCLKLRQSYALVGKELLHFHHRSSCQQNSHQN</sequence>
<accession>A0A0P0XVA2</accession>